<accession>A0ABV1HU03</accession>
<gene>
    <name evidence="1" type="ORF">ABFO16_06015</name>
</gene>
<sequence length="54" mass="6291">MKVKVTRDFNDVENNLCTRHSGELYDCSDERATELNKLGFVEFAEPKPKEETKK</sequence>
<evidence type="ECO:0000313" key="1">
    <source>
        <dbReference type="EMBL" id="MEQ2565790.1"/>
    </source>
</evidence>
<keyword evidence="2" id="KW-1185">Reference proteome</keyword>
<dbReference type="Proteomes" id="UP001478133">
    <property type="component" value="Unassembled WGS sequence"/>
</dbReference>
<evidence type="ECO:0000313" key="2">
    <source>
        <dbReference type="Proteomes" id="UP001478133"/>
    </source>
</evidence>
<dbReference type="EMBL" id="JBBMFI010000018">
    <property type="protein sequence ID" value="MEQ2565790.1"/>
    <property type="molecule type" value="Genomic_DNA"/>
</dbReference>
<protein>
    <recommendedName>
        <fullName evidence="3">Phage protein</fullName>
    </recommendedName>
</protein>
<proteinExistence type="predicted"/>
<evidence type="ECO:0008006" key="3">
    <source>
        <dbReference type="Google" id="ProtNLM"/>
    </source>
</evidence>
<dbReference type="RefSeq" id="WP_367286346.1">
    <property type="nucleotide sequence ID" value="NZ_JBBMEY010000008.1"/>
</dbReference>
<organism evidence="1 2">
    <name type="scientific">Ruminococcoides intestinihominis</name>
    <dbReference type="NCBI Taxonomy" id="3133161"/>
    <lineage>
        <taxon>Bacteria</taxon>
        <taxon>Bacillati</taxon>
        <taxon>Bacillota</taxon>
        <taxon>Clostridia</taxon>
        <taxon>Eubacteriales</taxon>
        <taxon>Oscillospiraceae</taxon>
        <taxon>Ruminococcoides</taxon>
    </lineage>
</organism>
<comment type="caution">
    <text evidence="1">The sequence shown here is derived from an EMBL/GenBank/DDBJ whole genome shotgun (WGS) entry which is preliminary data.</text>
</comment>
<reference evidence="1 2" key="1">
    <citation type="submission" date="2024-03" db="EMBL/GenBank/DDBJ databases">
        <title>Human intestinal bacterial collection.</title>
        <authorList>
            <person name="Pauvert C."/>
            <person name="Hitch T.C.A."/>
            <person name="Clavel T."/>
        </authorList>
    </citation>
    <scope>NUCLEOTIDE SEQUENCE [LARGE SCALE GENOMIC DNA]</scope>
    <source>
        <strain evidence="1 2">CLA-AP-H18</strain>
    </source>
</reference>
<name>A0ABV1HU03_9FIRM</name>